<dbReference type="RefSeq" id="WP_179463522.1">
    <property type="nucleotide sequence ID" value="NZ_JACBZX010000001.1"/>
</dbReference>
<dbReference type="Gene3D" id="3.30.565.10">
    <property type="entry name" value="Histidine kinase-like ATPase, C-terminal domain"/>
    <property type="match status" value="1"/>
</dbReference>
<keyword evidence="9" id="KW-1133">Transmembrane helix</keyword>
<evidence type="ECO:0000259" key="11">
    <source>
        <dbReference type="Pfam" id="PF07730"/>
    </source>
</evidence>
<dbReference type="Proteomes" id="UP000592181">
    <property type="component" value="Unassembled WGS sequence"/>
</dbReference>
<keyword evidence="7" id="KW-0067">ATP-binding</keyword>
<evidence type="ECO:0000256" key="3">
    <source>
        <dbReference type="ARBA" id="ARBA00022553"/>
    </source>
</evidence>
<feature type="domain" description="Signal transduction histidine kinase subgroup 3 dimerisation and phosphoacceptor" evidence="11">
    <location>
        <begin position="196"/>
        <end position="261"/>
    </location>
</feature>
<sequence>MPSPNPPTLPPPPLRLVDHAWRIGLILFISFWVFVVQMADLATELPDGSITFSEEAGTRLLVDLAVGAVTYPLVLLRRRWPVVIAVLFALAGAVSTVAAGPAMLATVSMATRRRWREVVIVAVPNIAAALFFDRWASSEPLPWAFTLGFGIVLYAALVGIGFYIGARRDLIASLRARAETAEREQTARVEQARAAERNRIAREMHDVLAHRMSVVALYAGALRTREDLTSTQAREAATVVEDGAREALTELRQVLGVLREGEPGRPGEHEPPQPTLVALDALVSERADLGAGQVVLRLPEGGLAADDTVLAQVPETVSRTGYRVVQEGLTNVRKHARGADVEVRVTVRPGAEVRIDVDNEPPPTHELGRTLPGSGLGLVGLRERASLVGGRVEAGPRGDGGFVLSVWLPWRP</sequence>
<reference evidence="12 13" key="1">
    <citation type="submission" date="2020-07" db="EMBL/GenBank/DDBJ databases">
        <title>Sequencing the genomes of 1000 actinobacteria strains.</title>
        <authorList>
            <person name="Klenk H.-P."/>
        </authorList>
    </citation>
    <scope>NUCLEOTIDE SEQUENCE [LARGE SCALE GENOMIC DNA]</scope>
    <source>
        <strain evidence="12 13">DSM 24723</strain>
    </source>
</reference>
<evidence type="ECO:0000256" key="4">
    <source>
        <dbReference type="ARBA" id="ARBA00022679"/>
    </source>
</evidence>
<dbReference type="AlphaFoldDB" id="A0A852XC49"/>
<dbReference type="SUPFAM" id="SSF55874">
    <property type="entry name" value="ATPase domain of HSP90 chaperone/DNA topoisomerase II/histidine kinase"/>
    <property type="match status" value="1"/>
</dbReference>
<dbReference type="InterPro" id="IPR003594">
    <property type="entry name" value="HATPase_dom"/>
</dbReference>
<comment type="catalytic activity">
    <reaction evidence="1">
        <text>ATP + protein L-histidine = ADP + protein N-phospho-L-histidine.</text>
        <dbReference type="EC" id="2.7.13.3"/>
    </reaction>
</comment>
<feature type="transmembrane region" description="Helical" evidence="9">
    <location>
        <begin position="20"/>
        <end position="39"/>
    </location>
</feature>
<proteinExistence type="predicted"/>
<dbReference type="InterPro" id="IPR050482">
    <property type="entry name" value="Sensor_HK_TwoCompSys"/>
</dbReference>
<evidence type="ECO:0000313" key="12">
    <source>
        <dbReference type="EMBL" id="NYG38303.1"/>
    </source>
</evidence>
<gene>
    <name evidence="12" type="ORF">BJY28_002772</name>
</gene>
<dbReference type="InterPro" id="IPR011712">
    <property type="entry name" value="Sig_transdc_His_kin_sub3_dim/P"/>
</dbReference>
<evidence type="ECO:0000256" key="9">
    <source>
        <dbReference type="SAM" id="Phobius"/>
    </source>
</evidence>
<evidence type="ECO:0000256" key="8">
    <source>
        <dbReference type="ARBA" id="ARBA00023012"/>
    </source>
</evidence>
<dbReference type="PANTHER" id="PTHR24421">
    <property type="entry name" value="NITRATE/NITRITE SENSOR PROTEIN NARX-RELATED"/>
    <property type="match status" value="1"/>
</dbReference>
<dbReference type="Gene3D" id="1.20.5.1930">
    <property type="match status" value="1"/>
</dbReference>
<feature type="transmembrane region" description="Helical" evidence="9">
    <location>
        <begin position="82"/>
        <end position="106"/>
    </location>
</feature>
<protein>
    <recommendedName>
        <fullName evidence="2">histidine kinase</fullName>
        <ecNumber evidence="2">2.7.13.3</ecNumber>
    </recommendedName>
</protein>
<dbReference type="InterPro" id="IPR036890">
    <property type="entry name" value="HATPase_C_sf"/>
</dbReference>
<keyword evidence="5" id="KW-0547">Nucleotide-binding</keyword>
<name>A0A852XC49_9MICO</name>
<evidence type="ECO:0000256" key="5">
    <source>
        <dbReference type="ARBA" id="ARBA00022741"/>
    </source>
</evidence>
<keyword evidence="6 12" id="KW-0418">Kinase</keyword>
<organism evidence="12 13">
    <name type="scientific">Janibacter alkaliphilus</name>
    <dbReference type="NCBI Taxonomy" id="1069963"/>
    <lineage>
        <taxon>Bacteria</taxon>
        <taxon>Bacillati</taxon>
        <taxon>Actinomycetota</taxon>
        <taxon>Actinomycetes</taxon>
        <taxon>Micrococcales</taxon>
        <taxon>Intrasporangiaceae</taxon>
        <taxon>Janibacter</taxon>
    </lineage>
</organism>
<dbReference type="EMBL" id="JACBZX010000001">
    <property type="protein sequence ID" value="NYG38303.1"/>
    <property type="molecule type" value="Genomic_DNA"/>
</dbReference>
<feature type="transmembrane region" description="Helical" evidence="9">
    <location>
        <begin position="143"/>
        <end position="165"/>
    </location>
</feature>
<keyword evidence="4" id="KW-0808">Transferase</keyword>
<keyword evidence="9" id="KW-0472">Membrane</keyword>
<dbReference type="EC" id="2.7.13.3" evidence="2"/>
<keyword evidence="13" id="KW-1185">Reference proteome</keyword>
<dbReference type="PANTHER" id="PTHR24421:SF10">
    <property type="entry name" value="NITRATE_NITRITE SENSOR PROTEIN NARQ"/>
    <property type="match status" value="1"/>
</dbReference>
<keyword evidence="3" id="KW-0597">Phosphoprotein</keyword>
<feature type="transmembrane region" description="Helical" evidence="9">
    <location>
        <begin position="60"/>
        <end position="76"/>
    </location>
</feature>
<evidence type="ECO:0000259" key="10">
    <source>
        <dbReference type="Pfam" id="PF02518"/>
    </source>
</evidence>
<keyword evidence="9" id="KW-0812">Transmembrane</keyword>
<dbReference type="GO" id="GO:0005524">
    <property type="term" value="F:ATP binding"/>
    <property type="evidence" value="ECO:0007669"/>
    <property type="project" value="UniProtKB-KW"/>
</dbReference>
<dbReference type="GO" id="GO:0016020">
    <property type="term" value="C:membrane"/>
    <property type="evidence" value="ECO:0007669"/>
    <property type="project" value="InterPro"/>
</dbReference>
<dbReference type="CDD" id="cd16917">
    <property type="entry name" value="HATPase_UhpB-NarQ-NarX-like"/>
    <property type="match status" value="1"/>
</dbReference>
<dbReference type="Pfam" id="PF02518">
    <property type="entry name" value="HATPase_c"/>
    <property type="match status" value="1"/>
</dbReference>
<feature type="domain" description="Histidine kinase/HSP90-like ATPase" evidence="10">
    <location>
        <begin position="322"/>
        <end position="410"/>
    </location>
</feature>
<accession>A0A852XC49</accession>
<evidence type="ECO:0000256" key="6">
    <source>
        <dbReference type="ARBA" id="ARBA00022777"/>
    </source>
</evidence>
<dbReference type="GO" id="GO:0046983">
    <property type="term" value="F:protein dimerization activity"/>
    <property type="evidence" value="ECO:0007669"/>
    <property type="project" value="InterPro"/>
</dbReference>
<comment type="caution">
    <text evidence="12">The sequence shown here is derived from an EMBL/GenBank/DDBJ whole genome shotgun (WGS) entry which is preliminary data.</text>
</comment>
<evidence type="ECO:0000256" key="1">
    <source>
        <dbReference type="ARBA" id="ARBA00000085"/>
    </source>
</evidence>
<dbReference type="Pfam" id="PF07730">
    <property type="entry name" value="HisKA_3"/>
    <property type="match status" value="1"/>
</dbReference>
<evidence type="ECO:0000313" key="13">
    <source>
        <dbReference type="Proteomes" id="UP000592181"/>
    </source>
</evidence>
<evidence type="ECO:0000256" key="2">
    <source>
        <dbReference type="ARBA" id="ARBA00012438"/>
    </source>
</evidence>
<keyword evidence="8" id="KW-0902">Two-component regulatory system</keyword>
<dbReference type="GO" id="GO:0000155">
    <property type="term" value="F:phosphorelay sensor kinase activity"/>
    <property type="evidence" value="ECO:0007669"/>
    <property type="project" value="InterPro"/>
</dbReference>
<evidence type="ECO:0000256" key="7">
    <source>
        <dbReference type="ARBA" id="ARBA00022840"/>
    </source>
</evidence>